<gene>
    <name evidence="2" type="ORF">H7C18_15590</name>
</gene>
<dbReference type="InterPro" id="IPR050407">
    <property type="entry name" value="Geranylgeranyl_reductase"/>
</dbReference>
<dbReference type="AlphaFoldDB" id="A0A7X0SLR2"/>
<dbReference type="GO" id="GO:0071949">
    <property type="term" value="F:FAD binding"/>
    <property type="evidence" value="ECO:0007669"/>
    <property type="project" value="InterPro"/>
</dbReference>
<name>A0A7X0SLR2_9BACL</name>
<dbReference type="RefSeq" id="WP_185130013.1">
    <property type="nucleotide sequence ID" value="NZ_JACJVO010000019.1"/>
</dbReference>
<dbReference type="Pfam" id="PF01494">
    <property type="entry name" value="FAD_binding_3"/>
    <property type="match status" value="1"/>
</dbReference>
<evidence type="ECO:0000313" key="3">
    <source>
        <dbReference type="Proteomes" id="UP000564644"/>
    </source>
</evidence>
<dbReference type="Gene3D" id="3.50.50.60">
    <property type="entry name" value="FAD/NAD(P)-binding domain"/>
    <property type="match status" value="1"/>
</dbReference>
<dbReference type="PRINTS" id="PR00420">
    <property type="entry name" value="RNGMNOXGNASE"/>
</dbReference>
<protein>
    <submittedName>
        <fullName evidence="2">NAD(P)/FAD-dependent oxidoreductase</fullName>
    </submittedName>
</protein>
<dbReference type="EMBL" id="JACJVO010000019">
    <property type="protein sequence ID" value="MBB6732343.1"/>
    <property type="molecule type" value="Genomic_DNA"/>
</dbReference>
<keyword evidence="3" id="KW-1185">Reference proteome</keyword>
<dbReference type="InterPro" id="IPR002938">
    <property type="entry name" value="FAD-bd"/>
</dbReference>
<evidence type="ECO:0000259" key="1">
    <source>
        <dbReference type="Pfam" id="PF01494"/>
    </source>
</evidence>
<evidence type="ECO:0000313" key="2">
    <source>
        <dbReference type="EMBL" id="MBB6732343.1"/>
    </source>
</evidence>
<dbReference type="Proteomes" id="UP000564644">
    <property type="component" value="Unassembled WGS sequence"/>
</dbReference>
<dbReference type="SUPFAM" id="SSF51905">
    <property type="entry name" value="FAD/NAD(P)-binding domain"/>
    <property type="match status" value="1"/>
</dbReference>
<reference evidence="2 3" key="1">
    <citation type="submission" date="2020-08" db="EMBL/GenBank/DDBJ databases">
        <title>Cohnella phylogeny.</title>
        <authorList>
            <person name="Dunlap C."/>
        </authorList>
    </citation>
    <scope>NUCLEOTIDE SEQUENCE [LARGE SCALE GENOMIC DNA]</scope>
    <source>
        <strain evidence="2 3">CBP 2801</strain>
    </source>
</reference>
<organism evidence="2 3">
    <name type="scientific">Cohnella zeiphila</name>
    <dbReference type="NCBI Taxonomy" id="2761120"/>
    <lineage>
        <taxon>Bacteria</taxon>
        <taxon>Bacillati</taxon>
        <taxon>Bacillota</taxon>
        <taxon>Bacilli</taxon>
        <taxon>Bacillales</taxon>
        <taxon>Paenibacillaceae</taxon>
        <taxon>Cohnella</taxon>
    </lineage>
</organism>
<dbReference type="PANTHER" id="PTHR42685">
    <property type="entry name" value="GERANYLGERANYL DIPHOSPHATE REDUCTASE"/>
    <property type="match status" value="1"/>
</dbReference>
<accession>A0A7X0SLR2</accession>
<dbReference type="InterPro" id="IPR036188">
    <property type="entry name" value="FAD/NAD-bd_sf"/>
</dbReference>
<sequence length="379" mass="41483">MVRRFDVAVLGAGVAGSSLAKSLADRGWETVLIDRKHFPRHKVCGEFLSPESRTMLKTFGLQEAVESINPSLIERSRLILSKGAELEVPLPGIAFGVSRYSLDSALHGSAIGSGVQMLPATTVTNVYPDHGGYTIEAKQGEERKDLRVRAVIAAWGANGHPVLSRHRPNPDRTYIGVKSHFRGLEMEPVVELYFFDGGYLGISPIEGGLFNVAALLRRKAFRNAEKTIEGLLDAACGRNPRLYRKLAHAVPVQGTQAAVAPVDLTRKPVTWSSIPHVGDAAVMIPPLCGDGMSMALRSALLCAPLADRYLTGRLSLHDWQREYSKSVRREWKGPLAWGRLVQRLFDFPVLPRLFLGAARWAPGLANGLVNATRLKEADL</sequence>
<feature type="domain" description="FAD-binding" evidence="1">
    <location>
        <begin position="5"/>
        <end position="159"/>
    </location>
</feature>
<proteinExistence type="predicted"/>
<dbReference type="PANTHER" id="PTHR42685:SF22">
    <property type="entry name" value="CONDITIONED MEDIUM FACTOR RECEPTOR 1"/>
    <property type="match status" value="1"/>
</dbReference>
<comment type="caution">
    <text evidence="2">The sequence shown here is derived from an EMBL/GenBank/DDBJ whole genome shotgun (WGS) entry which is preliminary data.</text>
</comment>